<evidence type="ECO:0000256" key="5">
    <source>
        <dbReference type="ARBA" id="ARBA00023273"/>
    </source>
</evidence>
<comment type="similarity">
    <text evidence="6">Belongs to the CFAP45 family.</text>
</comment>
<dbReference type="PANTHER" id="PTHR15504:SF0">
    <property type="entry name" value="CILIA- AND FLAGELLA-ASSOCIATED PROTEIN 45"/>
    <property type="match status" value="1"/>
</dbReference>
<feature type="compositionally biased region" description="Polar residues" evidence="9">
    <location>
        <begin position="33"/>
        <end position="49"/>
    </location>
</feature>
<evidence type="ECO:0000256" key="4">
    <source>
        <dbReference type="ARBA" id="ARBA00023069"/>
    </source>
</evidence>
<dbReference type="EMBL" id="HBFB01002476">
    <property type="protein sequence ID" value="CAD8665183.1"/>
    <property type="molecule type" value="Transcribed_RNA"/>
</dbReference>
<dbReference type="PANTHER" id="PTHR15504">
    <property type="entry name" value="NASOPHARYNGEAL EPITHELIUM SPECIFIC PROTEIN 1"/>
    <property type="match status" value="1"/>
</dbReference>
<evidence type="ECO:0000256" key="2">
    <source>
        <dbReference type="ARBA" id="ARBA00022846"/>
    </source>
</evidence>
<protein>
    <recommendedName>
        <fullName evidence="7">Cilia- and flagella-associated protein 45</fullName>
    </recommendedName>
</protein>
<organism evidence="11">
    <name type="scientific">Chlamydomonas leiostraca</name>
    <dbReference type="NCBI Taxonomy" id="1034604"/>
    <lineage>
        <taxon>Eukaryota</taxon>
        <taxon>Viridiplantae</taxon>
        <taxon>Chlorophyta</taxon>
        <taxon>core chlorophytes</taxon>
        <taxon>Chlorophyceae</taxon>
        <taxon>CS clade</taxon>
        <taxon>Chlamydomonadales</taxon>
        <taxon>Chlamydomonadaceae</taxon>
        <taxon>Chlamydomonas</taxon>
    </lineage>
</organism>
<evidence type="ECO:0000259" key="10">
    <source>
        <dbReference type="Pfam" id="PF13868"/>
    </source>
</evidence>
<dbReference type="AlphaFoldDB" id="A0A7S0WFE4"/>
<feature type="domain" description="Trichohyalin-plectin-homology" evidence="10">
    <location>
        <begin position="139"/>
        <end position="486"/>
    </location>
</feature>
<dbReference type="GO" id="GO:0031514">
    <property type="term" value="C:motile cilium"/>
    <property type="evidence" value="ECO:0007669"/>
    <property type="project" value="UniProtKB-SubCell"/>
</dbReference>
<evidence type="ECO:0000256" key="7">
    <source>
        <dbReference type="ARBA" id="ARBA00034142"/>
    </source>
</evidence>
<keyword evidence="2" id="KW-0282">Flagellum</keyword>
<gene>
    <name evidence="11" type="ORF">CLEI1391_LOCUS1252</name>
</gene>
<feature type="coiled-coil region" evidence="8">
    <location>
        <begin position="313"/>
        <end position="347"/>
    </location>
</feature>
<evidence type="ECO:0000313" key="11">
    <source>
        <dbReference type="EMBL" id="CAD8665183.1"/>
    </source>
</evidence>
<feature type="coiled-coil region" evidence="8">
    <location>
        <begin position="162"/>
        <end position="236"/>
    </location>
</feature>
<dbReference type="InterPro" id="IPR033253">
    <property type="entry name" value="CFAP45"/>
</dbReference>
<keyword evidence="3 8" id="KW-0175">Coiled coil</keyword>
<evidence type="ECO:0000256" key="1">
    <source>
        <dbReference type="ARBA" id="ARBA00004230"/>
    </source>
</evidence>
<evidence type="ECO:0000256" key="6">
    <source>
        <dbReference type="ARBA" id="ARBA00034116"/>
    </source>
</evidence>
<keyword evidence="4" id="KW-0969">Cilium</keyword>
<name>A0A7S0WFE4_9CHLO</name>
<sequence length="501" mass="58417">MSRQGTGRSVGRGKASFVDESLFGSGKPGASPTGKTQTLTLEKLTNPNKGSPREEIVTVTRSDLERMLKAPMVMTADDIAATRRDLQAKREEAQAVSKARKEKMLRLAEEAKKKAPETETDRLKAAANAKIKTRAEYLMEEQEDAVKHMNQMMLYSKCVTIRDAQIEEKKQMMLEAEEENRRQDLMMEIERIKALEQYEVREAQRIEERKRGAKVLEEQIQERERERIRQEELRDQERIIMLKEMERMKEEELAQQIERKLAGKALMEEVAASNSEQIKRKELQKVREKEEDVKILEYTRARDAREAALAAEKERIAREKEMETARLRAMQERAADKQAELDELRARRYQEAKEREWRAKEKAAAERQSAMQRELAGAREAQKAAKIRQRAEVARVEHDEFMRVLAVNRAKESEELSQQATTMAIHDRYKNELLAQIASNEERRKLERQQYLEEGRRLREAAEQERLRLQEIKQRKLGELTDAGVPSKYRAELDKFKVGAH</sequence>
<keyword evidence="5" id="KW-0966">Cell projection</keyword>
<accession>A0A7S0WFE4</accession>
<evidence type="ECO:0000256" key="3">
    <source>
        <dbReference type="ARBA" id="ARBA00023054"/>
    </source>
</evidence>
<dbReference type="Pfam" id="PF13868">
    <property type="entry name" value="TPH"/>
    <property type="match status" value="1"/>
</dbReference>
<feature type="coiled-coil region" evidence="8">
    <location>
        <begin position="430"/>
        <end position="475"/>
    </location>
</feature>
<feature type="region of interest" description="Disordered" evidence="9">
    <location>
        <begin position="1"/>
        <end position="54"/>
    </location>
</feature>
<reference evidence="11" key="1">
    <citation type="submission" date="2021-01" db="EMBL/GenBank/DDBJ databases">
        <authorList>
            <person name="Corre E."/>
            <person name="Pelletier E."/>
            <person name="Niang G."/>
            <person name="Scheremetjew M."/>
            <person name="Finn R."/>
            <person name="Kale V."/>
            <person name="Holt S."/>
            <person name="Cochrane G."/>
            <person name="Meng A."/>
            <person name="Brown T."/>
            <person name="Cohen L."/>
        </authorList>
    </citation>
    <scope>NUCLEOTIDE SEQUENCE</scope>
    <source>
        <strain evidence="11">SAG 11-49</strain>
    </source>
</reference>
<evidence type="ECO:0000256" key="9">
    <source>
        <dbReference type="SAM" id="MobiDB-lite"/>
    </source>
</evidence>
<comment type="subcellular location">
    <subcellularLocation>
        <location evidence="1">Cell projection</location>
        <location evidence="1">Cilium</location>
        <location evidence="1">Flagellum</location>
    </subcellularLocation>
</comment>
<dbReference type="InterPro" id="IPR043597">
    <property type="entry name" value="TPH_dom"/>
</dbReference>
<evidence type="ECO:0000256" key="8">
    <source>
        <dbReference type="SAM" id="Coils"/>
    </source>
</evidence>
<proteinExistence type="inferred from homology"/>